<sequence>MSTITPEQIHQVADRLQAEGTRPTLAAVRQALGGGSFTTISEAMKSWRAQVQEEHELALVQVPAALDERMEQLKRAAWEVAQQEAENRLKSEREALANQRQEMDSQLNELHQLMEILETEASEKDAALASLRASSAEELALLKQQKEEQSRSFSDQLGQLKGELAEKNSELKKLGEQLGLTQRELSASGTELIGMRAKAESYHRENQTLTQNMEYYRDLQTRSEAKVDRLQNELDQLHEAMSEQKSKNEALAAQAVMHVAELEKLQALEKTLRAKNEELAQKLARAEVFEQLLEEEKKKEADSAAQK</sequence>
<keyword evidence="4" id="KW-1185">Reference proteome</keyword>
<evidence type="ECO:0000313" key="4">
    <source>
        <dbReference type="Proteomes" id="UP001621714"/>
    </source>
</evidence>
<evidence type="ECO:0000256" key="1">
    <source>
        <dbReference type="SAM" id="Coils"/>
    </source>
</evidence>
<dbReference type="Pfam" id="PF11740">
    <property type="entry name" value="KfrA_N"/>
    <property type="match status" value="1"/>
</dbReference>
<name>A0ABW8Q160_9GAMM</name>
<feature type="domain" description="KfrA N-terminal DNA-binding" evidence="2">
    <location>
        <begin position="5"/>
        <end position="120"/>
    </location>
</feature>
<dbReference type="RefSeq" id="WP_405341469.1">
    <property type="nucleotide sequence ID" value="NZ_JBANFI010000011.1"/>
</dbReference>
<gene>
    <name evidence="3" type="ORF">V6U78_12450</name>
</gene>
<keyword evidence="3" id="KW-0238">DNA-binding</keyword>
<organism evidence="3 4">
    <name type="scientific">Marinospirillum alkalitolerans</name>
    <dbReference type="NCBI Taxonomy" id="3123374"/>
    <lineage>
        <taxon>Bacteria</taxon>
        <taxon>Pseudomonadati</taxon>
        <taxon>Pseudomonadota</taxon>
        <taxon>Gammaproteobacteria</taxon>
        <taxon>Oceanospirillales</taxon>
        <taxon>Oceanospirillaceae</taxon>
        <taxon>Marinospirillum</taxon>
    </lineage>
</organism>
<feature type="coiled-coil region" evidence="1">
    <location>
        <begin position="66"/>
        <end position="127"/>
    </location>
</feature>
<protein>
    <submittedName>
        <fullName evidence="3">DNA-binding protein</fullName>
    </submittedName>
</protein>
<dbReference type="EMBL" id="JBANFI010000011">
    <property type="protein sequence ID" value="MFK7161846.1"/>
    <property type="molecule type" value="Genomic_DNA"/>
</dbReference>
<keyword evidence="1" id="KW-0175">Coiled coil</keyword>
<accession>A0ABW8Q160</accession>
<dbReference type="InterPro" id="IPR021104">
    <property type="entry name" value="KfrA_DNA-bd_N"/>
</dbReference>
<feature type="coiled-coil region" evidence="1">
    <location>
        <begin position="220"/>
        <end position="299"/>
    </location>
</feature>
<comment type="caution">
    <text evidence="3">The sequence shown here is derived from an EMBL/GenBank/DDBJ whole genome shotgun (WGS) entry which is preliminary data.</text>
</comment>
<evidence type="ECO:0000313" key="3">
    <source>
        <dbReference type="EMBL" id="MFK7161846.1"/>
    </source>
</evidence>
<dbReference type="Proteomes" id="UP001621714">
    <property type="component" value="Unassembled WGS sequence"/>
</dbReference>
<reference evidence="3 4" key="1">
    <citation type="submission" date="2024-02" db="EMBL/GenBank/DDBJ databases">
        <title>Marinospirillum sp. MEB 164 isolated from Lonar lake sediment.</title>
        <authorList>
            <person name="Joshi A."/>
            <person name="Thite S."/>
        </authorList>
    </citation>
    <scope>NUCLEOTIDE SEQUENCE [LARGE SCALE GENOMIC DNA]</scope>
    <source>
        <strain evidence="3 4">MEB164</strain>
    </source>
</reference>
<dbReference type="GO" id="GO:0003677">
    <property type="term" value="F:DNA binding"/>
    <property type="evidence" value="ECO:0007669"/>
    <property type="project" value="UniProtKB-KW"/>
</dbReference>
<feature type="coiled-coil region" evidence="1">
    <location>
        <begin position="157"/>
        <end position="184"/>
    </location>
</feature>
<evidence type="ECO:0000259" key="2">
    <source>
        <dbReference type="Pfam" id="PF11740"/>
    </source>
</evidence>
<proteinExistence type="predicted"/>